<evidence type="ECO:0000256" key="5">
    <source>
        <dbReference type="ARBA" id="ARBA00022741"/>
    </source>
</evidence>
<dbReference type="InterPro" id="IPR008271">
    <property type="entry name" value="Ser/Thr_kinase_AS"/>
</dbReference>
<dbReference type="Pfam" id="PF12202">
    <property type="entry name" value="OSR1_C"/>
    <property type="match status" value="1"/>
</dbReference>
<evidence type="ECO:0000256" key="3">
    <source>
        <dbReference type="ARBA" id="ARBA00022527"/>
    </source>
</evidence>
<comment type="caution">
    <text evidence="12">The sequence shown here is derived from an EMBL/GenBank/DDBJ whole genome shotgun (WGS) entry which is preliminary data.</text>
</comment>
<dbReference type="Gene3D" id="3.30.200.20">
    <property type="entry name" value="Phosphorylase Kinase, domain 1"/>
    <property type="match status" value="1"/>
</dbReference>
<feature type="region of interest" description="Disordered" evidence="10">
    <location>
        <begin position="1080"/>
        <end position="1135"/>
    </location>
</feature>
<feature type="compositionally biased region" description="Basic residues" evidence="10">
    <location>
        <begin position="1122"/>
        <end position="1133"/>
    </location>
</feature>
<dbReference type="InterPro" id="IPR000719">
    <property type="entry name" value="Prot_kinase_dom"/>
</dbReference>
<feature type="compositionally biased region" description="Low complexity" evidence="10">
    <location>
        <begin position="1650"/>
        <end position="1663"/>
    </location>
</feature>
<proteinExistence type="predicted"/>
<evidence type="ECO:0000256" key="8">
    <source>
        <dbReference type="ARBA" id="ARBA00047899"/>
    </source>
</evidence>
<feature type="region of interest" description="Disordered" evidence="10">
    <location>
        <begin position="2159"/>
        <end position="2182"/>
    </location>
</feature>
<feature type="region of interest" description="Disordered" evidence="10">
    <location>
        <begin position="1"/>
        <end position="39"/>
    </location>
</feature>
<feature type="compositionally biased region" description="Low complexity" evidence="10">
    <location>
        <begin position="2262"/>
        <end position="2274"/>
    </location>
</feature>
<feature type="compositionally biased region" description="Polar residues" evidence="10">
    <location>
        <begin position="993"/>
        <end position="1017"/>
    </location>
</feature>
<comment type="cofactor">
    <cofactor evidence="1">
        <name>Mg(2+)</name>
        <dbReference type="ChEBI" id="CHEBI:18420"/>
    </cofactor>
</comment>
<feature type="region of interest" description="Disordered" evidence="10">
    <location>
        <begin position="965"/>
        <end position="1048"/>
    </location>
</feature>
<evidence type="ECO:0000256" key="1">
    <source>
        <dbReference type="ARBA" id="ARBA00001946"/>
    </source>
</evidence>
<feature type="region of interest" description="Disordered" evidence="10">
    <location>
        <begin position="1680"/>
        <end position="1723"/>
    </location>
</feature>
<protein>
    <recommendedName>
        <fullName evidence="2">non-specific serine/threonine protein kinase</fullName>
        <ecNumber evidence="2">2.7.11.1</ecNumber>
    </recommendedName>
</protein>
<dbReference type="Gene3D" id="3.10.20.90">
    <property type="entry name" value="Phosphatidylinositol 3-kinase Catalytic Subunit, Chain A, domain 1"/>
    <property type="match status" value="1"/>
</dbReference>
<feature type="compositionally biased region" description="Polar residues" evidence="10">
    <location>
        <begin position="244"/>
        <end position="258"/>
    </location>
</feature>
<evidence type="ECO:0000256" key="2">
    <source>
        <dbReference type="ARBA" id="ARBA00012513"/>
    </source>
</evidence>
<reference evidence="12" key="1">
    <citation type="journal article" date="2023" name="G3 (Bethesda)">
        <title>A reference genome for the long-term kleptoplast-retaining sea slug Elysia crispata morphotype clarki.</title>
        <authorList>
            <person name="Eastman K.E."/>
            <person name="Pendleton A.L."/>
            <person name="Shaikh M.A."/>
            <person name="Suttiyut T."/>
            <person name="Ogas R."/>
            <person name="Tomko P."/>
            <person name="Gavelis G."/>
            <person name="Widhalm J.R."/>
            <person name="Wisecaver J.H."/>
        </authorList>
    </citation>
    <scope>NUCLEOTIDE SEQUENCE</scope>
    <source>
        <strain evidence="12">ECLA1</strain>
    </source>
</reference>
<feature type="region of interest" description="Disordered" evidence="10">
    <location>
        <begin position="2250"/>
        <end position="2318"/>
    </location>
</feature>
<dbReference type="Proteomes" id="UP001283361">
    <property type="component" value="Unassembled WGS sequence"/>
</dbReference>
<dbReference type="InterPro" id="IPR024678">
    <property type="entry name" value="Kinase_OSR1/WNK_CCT"/>
</dbReference>
<dbReference type="EMBL" id="JAWDGP010001304">
    <property type="protein sequence ID" value="KAK3792953.1"/>
    <property type="molecule type" value="Genomic_DNA"/>
</dbReference>
<gene>
    <name evidence="12" type="ORF">RRG08_060648</name>
</gene>
<feature type="compositionally biased region" description="Basic and acidic residues" evidence="10">
    <location>
        <begin position="367"/>
        <end position="381"/>
    </location>
</feature>
<dbReference type="PANTHER" id="PTHR13902">
    <property type="entry name" value="SERINE/THREONINE-PROTEIN KINASE WNK WITH NO LYSINE -RELATED"/>
    <property type="match status" value="1"/>
</dbReference>
<dbReference type="Pfam" id="PF00069">
    <property type="entry name" value="Pkinase"/>
    <property type="match status" value="1"/>
</dbReference>
<evidence type="ECO:0000313" key="13">
    <source>
        <dbReference type="Proteomes" id="UP001283361"/>
    </source>
</evidence>
<feature type="region of interest" description="Disordered" evidence="10">
    <location>
        <begin position="1234"/>
        <end position="1311"/>
    </location>
</feature>
<feature type="compositionally biased region" description="Polar residues" evidence="10">
    <location>
        <begin position="1276"/>
        <end position="1292"/>
    </location>
</feature>
<keyword evidence="13" id="KW-1185">Reference proteome</keyword>
<organism evidence="12 13">
    <name type="scientific">Elysia crispata</name>
    <name type="common">lettuce slug</name>
    <dbReference type="NCBI Taxonomy" id="231223"/>
    <lineage>
        <taxon>Eukaryota</taxon>
        <taxon>Metazoa</taxon>
        <taxon>Spiralia</taxon>
        <taxon>Lophotrochozoa</taxon>
        <taxon>Mollusca</taxon>
        <taxon>Gastropoda</taxon>
        <taxon>Heterobranchia</taxon>
        <taxon>Euthyneura</taxon>
        <taxon>Panpulmonata</taxon>
        <taxon>Sacoglossa</taxon>
        <taxon>Placobranchoidea</taxon>
        <taxon>Plakobranchidae</taxon>
        <taxon>Elysia</taxon>
    </lineage>
</organism>
<evidence type="ECO:0000256" key="4">
    <source>
        <dbReference type="ARBA" id="ARBA00022679"/>
    </source>
</evidence>
<dbReference type="GO" id="GO:0005524">
    <property type="term" value="F:ATP binding"/>
    <property type="evidence" value="ECO:0007669"/>
    <property type="project" value="UniProtKB-KW"/>
</dbReference>
<feature type="compositionally biased region" description="Basic and acidic residues" evidence="10">
    <location>
        <begin position="345"/>
        <end position="354"/>
    </location>
</feature>
<evidence type="ECO:0000313" key="12">
    <source>
        <dbReference type="EMBL" id="KAK3792953.1"/>
    </source>
</evidence>
<dbReference type="Gene3D" id="1.10.510.10">
    <property type="entry name" value="Transferase(Phosphotransferase) domain 1"/>
    <property type="match status" value="1"/>
</dbReference>
<feature type="compositionally biased region" description="Polar residues" evidence="10">
    <location>
        <begin position="1891"/>
        <end position="1900"/>
    </location>
</feature>
<accession>A0AAE1AS70</accession>
<feature type="compositionally biased region" description="Polar residues" evidence="10">
    <location>
        <begin position="1751"/>
        <end position="1774"/>
    </location>
</feature>
<feature type="compositionally biased region" description="Low complexity" evidence="10">
    <location>
        <begin position="1086"/>
        <end position="1103"/>
    </location>
</feature>
<feature type="compositionally biased region" description="Low complexity" evidence="10">
    <location>
        <begin position="1402"/>
        <end position="1443"/>
    </location>
</feature>
<dbReference type="InterPro" id="IPR050588">
    <property type="entry name" value="WNK_Ser-Thr_kinase"/>
</dbReference>
<dbReference type="PROSITE" id="PS00108">
    <property type="entry name" value="PROTEIN_KINASE_ST"/>
    <property type="match status" value="1"/>
</dbReference>
<evidence type="ECO:0000256" key="9">
    <source>
        <dbReference type="ARBA" id="ARBA00048679"/>
    </source>
</evidence>
<dbReference type="GO" id="GO:0004674">
    <property type="term" value="F:protein serine/threonine kinase activity"/>
    <property type="evidence" value="ECO:0007669"/>
    <property type="project" value="UniProtKB-KW"/>
</dbReference>
<dbReference type="SUPFAM" id="SSF56112">
    <property type="entry name" value="Protein kinase-like (PK-like)"/>
    <property type="match status" value="1"/>
</dbReference>
<feature type="compositionally biased region" description="Polar residues" evidence="10">
    <location>
        <begin position="194"/>
        <end position="212"/>
    </location>
</feature>
<name>A0AAE1AS70_9GAST</name>
<feature type="compositionally biased region" description="Polar residues" evidence="10">
    <location>
        <begin position="965"/>
        <end position="984"/>
    </location>
</feature>
<feature type="compositionally biased region" description="Polar residues" evidence="10">
    <location>
        <begin position="2298"/>
        <end position="2318"/>
    </location>
</feature>
<feature type="compositionally biased region" description="Basic and acidic residues" evidence="10">
    <location>
        <begin position="2070"/>
        <end position="2087"/>
    </location>
</feature>
<feature type="region of interest" description="Disordered" evidence="10">
    <location>
        <begin position="1376"/>
        <end position="1597"/>
    </location>
</feature>
<feature type="compositionally biased region" description="Polar residues" evidence="10">
    <location>
        <begin position="2020"/>
        <end position="2031"/>
    </location>
</feature>
<feature type="region of interest" description="Disordered" evidence="10">
    <location>
        <begin position="190"/>
        <end position="213"/>
    </location>
</feature>
<feature type="compositionally biased region" description="Basic and acidic residues" evidence="10">
    <location>
        <begin position="138"/>
        <end position="156"/>
    </location>
</feature>
<dbReference type="FunFam" id="1.10.510.10:FF:000006">
    <property type="entry name" value="Serine/threonine-protein kinase WNK1 isoform 2"/>
    <property type="match status" value="1"/>
</dbReference>
<comment type="catalytic activity">
    <reaction evidence="9">
        <text>L-seryl-[protein] + ATP = O-phospho-L-seryl-[protein] + ADP + H(+)</text>
        <dbReference type="Rhea" id="RHEA:17989"/>
        <dbReference type="Rhea" id="RHEA-COMP:9863"/>
        <dbReference type="Rhea" id="RHEA-COMP:11604"/>
        <dbReference type="ChEBI" id="CHEBI:15378"/>
        <dbReference type="ChEBI" id="CHEBI:29999"/>
        <dbReference type="ChEBI" id="CHEBI:30616"/>
        <dbReference type="ChEBI" id="CHEBI:83421"/>
        <dbReference type="ChEBI" id="CHEBI:456216"/>
        <dbReference type="EC" id="2.7.11.1"/>
    </reaction>
</comment>
<feature type="compositionally biased region" description="Low complexity" evidence="10">
    <location>
        <begin position="2092"/>
        <end position="2103"/>
    </location>
</feature>
<feature type="region of interest" description="Disordered" evidence="10">
    <location>
        <begin position="2066"/>
        <end position="2105"/>
    </location>
</feature>
<sequence>MSKSHLKKAVNGDVSEERKKSPSRAKRQSTNQHDVEISGSARLKKVDKLEKTEIIDKSIKQLTNEQLTEVKESSALLRPHRSGFSRRCISDSISVTADDSGLEQRSYITKSTIKSPYKVTSLVPSSIPSKKRGGVVKSDSRDSEVGVEKIKESRSEEVQSDCHQIEVNLSSKLVKRAQPAVRSPRRRIERNIGMQGQKNESLQGQPPVNKTKSSIDQRVGNELHQIPEHRADEHTVNNVTMVSQQTQPDGIHSANNRSKPVIDGAVGKTKSRFRVNVVNDKSALRKVEESGAHQNQSKPEDLGQEVNGEQSVVDQGADKNGTVLNVTSNETRENQPAEPQQNQSKHSESGKEPQGKQSVTFAPETDQNSKHVNDKEDDLKQSRMSPGHRFMKLDEEVGRGSFKTVHRGLEIDTGVHVAWCELQDKRWSKTDRKRFKEEAEMLKELQHPNILRFFDYWEEEGSHRQKIIVLITELMTSGTLKTYLGRFKKLNLKVLKNWCRQILKGLQYLHTRTPPIIHRDLKCDNIFITGTTGSVKIGDMGLATLKSNSFAKSVIGTPEFMAPEMYEEHYDEAVDVYAFGMCMLEMASSEYPYKECHNPGQIYRKVTTGVHPEALDKVRDPEIRQIIEGCIQTKKEDRLTVKDLLAHDFFLEDTGLLVELIRSEDELADTEVIPLRLRVVDPKKRRDFHKENEAIQFDFALGQDQAEEIAADLVKSGFLLDDDKRIVAKQIRDRVQQVQKGRERKLADKANDVPVATQQQVSAAQTINQATSSQIPVQLGSLPQQQYNSQVPIQTPQPLPPDSTSHVFVQQAAQQGMKQAQHVAAAGQGVPMNLVPAPQGQVVVSPQGAGQTISVAPQPNVASGVSAAQTLTPGKSDVAQGQNVKTTSKVAVGGGQHPGLLPSGQVVSVSSMNAQGVISNSAQNVVVQGSQAALQQLPNSNITQVKELVAQGSLSNSNVLSSQAQVPVQSVGPQSGVPCQQQTAGPGAALQPAPSTHPSSVQVSPTPVNSSQTQTGYDESDKGGDSSSCQSDVNVTQSSSQTNTGRSLKKKAGNLENLDLTAAQQLQQQQVQASLVGSGASSLQPTASHSTSGLTSSLSAGLLNDESHSNRDSETELGQEKSKKKTRRRKKTLDKHPPKVTIISYDEETDVIEVLVEVTNKDLTCTFLRNSKPRAEEVEEDLLPGVGKVQIEDVTGLLNQVIQIVTQEGKNSVGQVLTLSPSSSPTSARKFKISTENKKLPDSISGAQEQSQRRGLVVTRQTDYTDKVAEDELEEATTSPENNPESTMTQPVGSAVPQDLDQRSWKSTSAKEGVPINIDELSEKLKSIYPQKSSAAVTGMTAPSTPAVSSIASHEGQLSKAVEGIVPLSTQQSQAVASKPQAQGKIQHVSAQQQLPQSVPGVPQTQSPPAQSQAVAVPSQVSCQPVNVSSQQGGQPGVPVAQASGQSTVPASQPNGQPMVASSQPAPQPVSTPKPQEQPTVMPAQRDIQTSPRGTPIEQQSGQVPQQPGVNAPTVPQTQQHPASEASAVDTAGQHLPTAPTSMGIAGIQQVQPQPQPPPQHQDPATLKGPGVSSGGIPQPTYSGPATGFPHLHSPGLSPVQMQQLHMFSMMQQMMQMPPAYNYQPGYYAHMAPYMQAMSQMAHHMHQLQHQHGGQHSLPPGGHVAYPTFSQYPGWSYPSANAGLPPQSSSQFHESASLPPTSPPKSPTSSRKVLPTDGVSPYASHENLHLAGRTAHKADINELEQALAKTMSRQNAGHTQTHNPSPVNSATQANEAAGESKHTDNVDPGESKPALVQKQSLEKGTSQETSPPVPTHTRSEPDLSGPKVKASRFKVEAVANDPLQQGEESRTPSPERQVEKRGRFQVTKISHEESESSEGQGVSPEAVASFEASTTPNEISSKGDKQLDASTSAENKQDHNKTVELSSPTNKSDPEKMKKAFAALENDDGYQALLNKHVMEKREYLIGKNYDQEVIDYELHKLGQPHSLFSNAVGSPPLFGVSPNFGPQAPASPVPIFPMSEQSFDPSQPSKGSHHVDSSCQALRAKEGRVFDDLLKYVDLSVPASGLSKGETKKTLNELRSEQEPRWDQNTVDSVGSSGVGSSMGNELLDLTRETSASNSRKSSVDLSGSQGSLPELLRSYQQQQQQLQASVMAQTSISSGVGSSTQQTGQQASVGQGGQQTHLQQQAFNAAFNNPFNFPFNMNPFGGFQTFPNIGHQAGFHAGMSPNLGQFGGAYHMPSGFQSNVVPDPSRLVGPHPPMVSGSTSIPSASSTGVITSAGNPVLAASSGSQTTASATHPVTTPSSALAQPQGGPSNIG</sequence>
<keyword evidence="3" id="KW-0723">Serine/threonine-protein kinase</keyword>
<feature type="region of interest" description="Disordered" evidence="10">
    <location>
        <begin position="2019"/>
        <end position="2039"/>
    </location>
</feature>
<keyword evidence="6" id="KW-0418">Kinase</keyword>
<evidence type="ECO:0000259" key="11">
    <source>
        <dbReference type="PROSITE" id="PS50011"/>
    </source>
</evidence>
<dbReference type="PROSITE" id="PS50011">
    <property type="entry name" value="PROTEIN_KINASE_DOM"/>
    <property type="match status" value="1"/>
</dbReference>
<comment type="catalytic activity">
    <reaction evidence="8">
        <text>L-threonyl-[protein] + ATP = O-phospho-L-threonyl-[protein] + ADP + H(+)</text>
        <dbReference type="Rhea" id="RHEA:46608"/>
        <dbReference type="Rhea" id="RHEA-COMP:11060"/>
        <dbReference type="Rhea" id="RHEA-COMP:11605"/>
        <dbReference type="ChEBI" id="CHEBI:15378"/>
        <dbReference type="ChEBI" id="CHEBI:30013"/>
        <dbReference type="ChEBI" id="CHEBI:30616"/>
        <dbReference type="ChEBI" id="CHEBI:61977"/>
        <dbReference type="ChEBI" id="CHEBI:456216"/>
        <dbReference type="EC" id="2.7.11.1"/>
    </reaction>
</comment>
<feature type="compositionally biased region" description="Low complexity" evidence="10">
    <location>
        <begin position="2285"/>
        <end position="2297"/>
    </location>
</feature>
<keyword evidence="7" id="KW-0067">ATP-binding</keyword>
<keyword evidence="5" id="KW-0547">Nucleotide-binding</keyword>
<feature type="region of interest" description="Disordered" evidence="10">
    <location>
        <begin position="244"/>
        <end position="267"/>
    </location>
</feature>
<feature type="compositionally biased region" description="Polar residues" evidence="10">
    <location>
        <begin position="1444"/>
        <end position="1465"/>
    </location>
</feature>
<evidence type="ECO:0000256" key="10">
    <source>
        <dbReference type="SAM" id="MobiDB-lite"/>
    </source>
</evidence>
<feature type="compositionally biased region" description="Polar residues" evidence="10">
    <location>
        <begin position="1797"/>
        <end position="1810"/>
    </location>
</feature>
<feature type="compositionally biased region" description="Basic and acidic residues" evidence="10">
    <location>
        <begin position="1105"/>
        <end position="1121"/>
    </location>
</feature>
<dbReference type="FunFam" id="3.30.200.20:FF:000494">
    <property type="entry name" value="serine/threonine-protein kinase WNK2 isoform X2"/>
    <property type="match status" value="1"/>
</dbReference>
<feature type="compositionally biased region" description="Polar residues" evidence="10">
    <location>
        <begin position="1025"/>
        <end position="1046"/>
    </location>
</feature>
<evidence type="ECO:0000256" key="7">
    <source>
        <dbReference type="ARBA" id="ARBA00022840"/>
    </source>
</evidence>
<feature type="region of interest" description="Disordered" evidence="10">
    <location>
        <begin position="1645"/>
        <end position="1665"/>
    </location>
</feature>
<dbReference type="CDD" id="cd13983">
    <property type="entry name" value="STKc_WNK"/>
    <property type="match status" value="1"/>
</dbReference>
<dbReference type="SMART" id="SM00220">
    <property type="entry name" value="S_TKc"/>
    <property type="match status" value="1"/>
</dbReference>
<feature type="compositionally biased region" description="Low complexity" evidence="10">
    <location>
        <begin position="1499"/>
        <end position="1510"/>
    </location>
</feature>
<feature type="region of interest" description="Disordered" evidence="10">
    <location>
        <begin position="1749"/>
        <end position="1935"/>
    </location>
</feature>
<feature type="domain" description="Protein kinase" evidence="11">
    <location>
        <begin position="391"/>
        <end position="650"/>
    </location>
</feature>
<feature type="region of interest" description="Disordered" evidence="10">
    <location>
        <begin position="127"/>
        <end position="156"/>
    </location>
</feature>
<dbReference type="EC" id="2.7.11.1" evidence="2"/>
<evidence type="ECO:0000256" key="6">
    <source>
        <dbReference type="ARBA" id="ARBA00022777"/>
    </source>
</evidence>
<keyword evidence="4" id="KW-0808">Transferase</keyword>
<dbReference type="InterPro" id="IPR011009">
    <property type="entry name" value="Kinase-like_dom_sf"/>
</dbReference>
<feature type="region of interest" description="Disordered" evidence="10">
    <location>
        <begin position="284"/>
        <end position="388"/>
    </location>
</feature>